<proteinExistence type="predicted"/>
<protein>
    <submittedName>
        <fullName evidence="1">Uncharacterized protein</fullName>
    </submittedName>
</protein>
<dbReference type="Proteomes" id="UP001153269">
    <property type="component" value="Unassembled WGS sequence"/>
</dbReference>
<dbReference type="EMBL" id="CADEAL010000208">
    <property type="protein sequence ID" value="CAB1416427.1"/>
    <property type="molecule type" value="Genomic_DNA"/>
</dbReference>
<name>A0A9N7TPA6_PLEPL</name>
<sequence>MWEAGRRCADVLVKPRCLLDQDPCHQRHLSQPTLLQQLHHTSTTPPPRSFTRFYLLRANFGSVQWVPNDAWPSQRALLRQDRLISAHLTPTLRSDTGTIGYILLGDAESGEMGAIGERDGCQYNKIIRRGEGKSCPSREERHQRVVWPLDSPEQPMFVSLLSPSVLKPEEPDLRPPATGAPLHSHSRIDRFGMKSRQPLTSHAGTAVLHVTDHWVPEEKLRPYSLLFSISPRWLSFSAHIHISLSSHPSRIHLFLSPSPAVALVQE</sequence>
<gene>
    <name evidence="1" type="ORF">PLEPLA_LOCUS4218</name>
</gene>
<dbReference type="AlphaFoldDB" id="A0A9N7TPA6"/>
<keyword evidence="2" id="KW-1185">Reference proteome</keyword>
<comment type="caution">
    <text evidence="1">The sequence shown here is derived from an EMBL/GenBank/DDBJ whole genome shotgun (WGS) entry which is preliminary data.</text>
</comment>
<reference evidence="1" key="1">
    <citation type="submission" date="2020-03" db="EMBL/GenBank/DDBJ databases">
        <authorList>
            <person name="Weist P."/>
        </authorList>
    </citation>
    <scope>NUCLEOTIDE SEQUENCE</scope>
</reference>
<organism evidence="1 2">
    <name type="scientific">Pleuronectes platessa</name>
    <name type="common">European plaice</name>
    <dbReference type="NCBI Taxonomy" id="8262"/>
    <lineage>
        <taxon>Eukaryota</taxon>
        <taxon>Metazoa</taxon>
        <taxon>Chordata</taxon>
        <taxon>Craniata</taxon>
        <taxon>Vertebrata</taxon>
        <taxon>Euteleostomi</taxon>
        <taxon>Actinopterygii</taxon>
        <taxon>Neopterygii</taxon>
        <taxon>Teleostei</taxon>
        <taxon>Neoteleostei</taxon>
        <taxon>Acanthomorphata</taxon>
        <taxon>Carangaria</taxon>
        <taxon>Pleuronectiformes</taxon>
        <taxon>Pleuronectoidei</taxon>
        <taxon>Pleuronectidae</taxon>
        <taxon>Pleuronectes</taxon>
    </lineage>
</organism>
<accession>A0A9N7TPA6</accession>
<evidence type="ECO:0000313" key="1">
    <source>
        <dbReference type="EMBL" id="CAB1416427.1"/>
    </source>
</evidence>
<evidence type="ECO:0000313" key="2">
    <source>
        <dbReference type="Proteomes" id="UP001153269"/>
    </source>
</evidence>